<evidence type="ECO:0000313" key="1">
    <source>
        <dbReference type="EMBL" id="JAD53651.1"/>
    </source>
</evidence>
<accession>A0A0A9ARB8</accession>
<protein>
    <submittedName>
        <fullName evidence="1">Uncharacterized protein</fullName>
    </submittedName>
</protein>
<name>A0A0A9ARB8_ARUDO</name>
<reference evidence="1" key="2">
    <citation type="journal article" date="2015" name="Data Brief">
        <title>Shoot transcriptome of the giant reed, Arundo donax.</title>
        <authorList>
            <person name="Barrero R.A."/>
            <person name="Guerrero F.D."/>
            <person name="Moolhuijzen P."/>
            <person name="Goolsby J.A."/>
            <person name="Tidwell J."/>
            <person name="Bellgard S.E."/>
            <person name="Bellgard M.I."/>
        </authorList>
    </citation>
    <scope>NUCLEOTIDE SEQUENCE</scope>
    <source>
        <tissue evidence="1">Shoot tissue taken approximately 20 cm above the soil surface</tissue>
    </source>
</reference>
<dbReference type="EMBL" id="GBRH01244244">
    <property type="protein sequence ID" value="JAD53651.1"/>
    <property type="molecule type" value="Transcribed_RNA"/>
</dbReference>
<organism evidence="1">
    <name type="scientific">Arundo donax</name>
    <name type="common">Giant reed</name>
    <name type="synonym">Donax arundinaceus</name>
    <dbReference type="NCBI Taxonomy" id="35708"/>
    <lineage>
        <taxon>Eukaryota</taxon>
        <taxon>Viridiplantae</taxon>
        <taxon>Streptophyta</taxon>
        <taxon>Embryophyta</taxon>
        <taxon>Tracheophyta</taxon>
        <taxon>Spermatophyta</taxon>
        <taxon>Magnoliopsida</taxon>
        <taxon>Liliopsida</taxon>
        <taxon>Poales</taxon>
        <taxon>Poaceae</taxon>
        <taxon>PACMAD clade</taxon>
        <taxon>Arundinoideae</taxon>
        <taxon>Arundineae</taxon>
        <taxon>Arundo</taxon>
    </lineage>
</organism>
<sequence length="76" mass="8928">MIHMVAILVPWFKVAPGFEEEFSAHYSMPWHMRLSPYLTSLVDGLLLPGKFRSIQGVYYFMTYKKHYFLLCGCGFE</sequence>
<reference evidence="1" key="1">
    <citation type="submission" date="2014-09" db="EMBL/GenBank/DDBJ databases">
        <authorList>
            <person name="Magalhaes I.L.F."/>
            <person name="Oliveira U."/>
            <person name="Santos F.R."/>
            <person name="Vidigal T.H.D.A."/>
            <person name="Brescovit A.D."/>
            <person name="Santos A.J."/>
        </authorList>
    </citation>
    <scope>NUCLEOTIDE SEQUENCE</scope>
    <source>
        <tissue evidence="1">Shoot tissue taken approximately 20 cm above the soil surface</tissue>
    </source>
</reference>
<proteinExistence type="predicted"/>
<dbReference type="AlphaFoldDB" id="A0A0A9ARB8"/>